<reference evidence="1 2" key="1">
    <citation type="submission" date="2019-11" db="EMBL/GenBank/DDBJ databases">
        <title>Gracilibacillus salitolerans sp. nov., a moderate halophile isolated from a saline soil in northwest China.</title>
        <authorList>
            <person name="Gan L."/>
        </authorList>
    </citation>
    <scope>NUCLEOTIDE SEQUENCE [LARGE SCALE GENOMIC DNA]</scope>
    <source>
        <strain evidence="1 2">SCU50</strain>
    </source>
</reference>
<dbReference type="RefSeq" id="WP_153792669.1">
    <property type="nucleotide sequence ID" value="NZ_CP045915.1"/>
</dbReference>
<evidence type="ECO:0000313" key="2">
    <source>
        <dbReference type="Proteomes" id="UP000339690"/>
    </source>
</evidence>
<protein>
    <submittedName>
        <fullName evidence="1">Asparaginase</fullName>
    </submittedName>
</protein>
<proteinExistence type="predicted"/>
<sequence length="330" mass="36919">MDFPVIAKEFRNGNVENIHQGVVCVIDKNKKVVFEKGDITQPFYYRSAMKPLQAIPVFSSNIINKYQLTGEEAALFTASQRGEDYHEKALLSLAGKLGIEEKRLVCNQSYPLNVAPKEKYIASHKPRRKLLHNCAGKHLGFLAYTKEKGLSMDDYHEMSHPIQQEILDYVSLLSETPRDKIITGLDGCGAPVHAIPLRNMAISYLKFADNSLISNKPLCEVVDQITQKMNSFPNIVASHQFICSVLLEDPNIIAKGGAQGVYCLALKKEKISIAIKVLSGTEHLWPLLVAKILKKLPYHNKETIDRLYALKDSKITNDSGKIAGHTEVYV</sequence>
<dbReference type="KEGG" id="grc:GI584_22315"/>
<dbReference type="EMBL" id="CP045915">
    <property type="protein sequence ID" value="QGH36621.1"/>
    <property type="molecule type" value="Genomic_DNA"/>
</dbReference>
<dbReference type="Pfam" id="PF06089">
    <property type="entry name" value="Asparaginase_II"/>
    <property type="match status" value="1"/>
</dbReference>
<dbReference type="PANTHER" id="PTHR42110:SF1">
    <property type="entry name" value="L-ASPARAGINASE, PUTATIVE (AFU_ORTHOLOGUE AFUA_3G11890)-RELATED"/>
    <property type="match status" value="1"/>
</dbReference>
<dbReference type="Proteomes" id="UP000339690">
    <property type="component" value="Chromosome"/>
</dbReference>
<dbReference type="AlphaFoldDB" id="A0A5Q2TQZ7"/>
<organism evidence="1 2">
    <name type="scientific">Gracilibacillus salitolerans</name>
    <dbReference type="NCBI Taxonomy" id="2663022"/>
    <lineage>
        <taxon>Bacteria</taxon>
        <taxon>Bacillati</taxon>
        <taxon>Bacillota</taxon>
        <taxon>Bacilli</taxon>
        <taxon>Bacillales</taxon>
        <taxon>Bacillaceae</taxon>
        <taxon>Gracilibacillus</taxon>
    </lineage>
</organism>
<evidence type="ECO:0000313" key="1">
    <source>
        <dbReference type="EMBL" id="QGH36621.1"/>
    </source>
</evidence>
<accession>A0A5Q2TQZ7</accession>
<dbReference type="InterPro" id="IPR010349">
    <property type="entry name" value="Asparaginase_II"/>
</dbReference>
<dbReference type="PANTHER" id="PTHR42110">
    <property type="entry name" value="L-ASPARAGINASE, PUTATIVE (AFU_ORTHOLOGUE AFUA_3G11890)-RELATED"/>
    <property type="match status" value="1"/>
</dbReference>
<name>A0A5Q2TQZ7_9BACI</name>
<gene>
    <name evidence="1" type="ORF">GI584_22315</name>
</gene>
<keyword evidence="2" id="KW-1185">Reference proteome</keyword>